<gene>
    <name evidence="9" type="primary">coaD</name>
    <name evidence="11" type="ORF">HMPREF0179_01622</name>
</gene>
<evidence type="ECO:0000256" key="9">
    <source>
        <dbReference type="HAMAP-Rule" id="MF_00151"/>
    </source>
</evidence>
<proteinExistence type="inferred from homology"/>
<feature type="binding site" evidence="9">
    <location>
        <position position="47"/>
    </location>
    <ligand>
        <name>substrate</name>
    </ligand>
</feature>
<keyword evidence="7 9" id="KW-0173">Coenzyme A biosynthesis</keyword>
<evidence type="ECO:0000256" key="5">
    <source>
        <dbReference type="ARBA" id="ARBA00022840"/>
    </source>
</evidence>
<dbReference type="GO" id="GO:0005524">
    <property type="term" value="F:ATP binding"/>
    <property type="evidence" value="ECO:0007669"/>
    <property type="project" value="UniProtKB-KW"/>
</dbReference>
<comment type="similarity">
    <text evidence="9">Belongs to the bacterial CoaD family.</text>
</comment>
<comment type="subcellular location">
    <subcellularLocation>
        <location evidence="9">Cytoplasm</location>
    </subcellularLocation>
</comment>
<evidence type="ECO:0000256" key="2">
    <source>
        <dbReference type="ARBA" id="ARBA00022679"/>
    </source>
</evidence>
<dbReference type="PRINTS" id="PR01020">
    <property type="entry name" value="LPSBIOSNTHSS"/>
</dbReference>
<feature type="binding site" evidence="9">
    <location>
        <position position="72"/>
    </location>
    <ligand>
        <name>ATP</name>
        <dbReference type="ChEBI" id="CHEBI:30616"/>
    </ligand>
</feature>
<dbReference type="EMBL" id="ADCP02000003">
    <property type="protein sequence ID" value="EFV44556.2"/>
    <property type="molecule type" value="Genomic_DNA"/>
</dbReference>
<comment type="caution">
    <text evidence="11">The sequence shown here is derived from an EMBL/GenBank/DDBJ whole genome shotgun (WGS) entry which is preliminary data.</text>
</comment>
<evidence type="ECO:0000313" key="11">
    <source>
        <dbReference type="EMBL" id="EFV44556.2"/>
    </source>
</evidence>
<comment type="cofactor">
    <cofactor evidence="9">
        <name>Mg(2+)</name>
        <dbReference type="ChEBI" id="CHEBI:18420"/>
    </cofactor>
</comment>
<comment type="caution">
    <text evidence="9">Lacks conserved residue(s) required for the propagation of feature annotation.</text>
</comment>
<reference evidence="11 12" key="2">
    <citation type="submission" date="2013-04" db="EMBL/GenBank/DDBJ databases">
        <title>The Genome Sequence of Bilophila wadsworthia 3_1_6.</title>
        <authorList>
            <consortium name="The Broad Institute Genomics Platform"/>
            <person name="Earl A."/>
            <person name="Ward D."/>
            <person name="Feldgarden M."/>
            <person name="Gevers D."/>
            <person name="Sibley C."/>
            <person name="Strauss J."/>
            <person name="Allen-Vercoe E."/>
            <person name="Walker B."/>
            <person name="Young S."/>
            <person name="Zeng Q."/>
            <person name="Gargeya S."/>
            <person name="Fitzgerald M."/>
            <person name="Haas B."/>
            <person name="Abouelleil A."/>
            <person name="Allen A.W."/>
            <person name="Alvarado L."/>
            <person name="Arachchi H.M."/>
            <person name="Berlin A.M."/>
            <person name="Chapman S.B."/>
            <person name="Gainer-Dewar J."/>
            <person name="Goldberg J."/>
            <person name="Griggs A."/>
            <person name="Gujja S."/>
            <person name="Hansen M."/>
            <person name="Howarth C."/>
            <person name="Imamovic A."/>
            <person name="Ireland A."/>
            <person name="Larimer J."/>
            <person name="McCowan C."/>
            <person name="Murphy C."/>
            <person name="Pearson M."/>
            <person name="Poon T.W."/>
            <person name="Priest M."/>
            <person name="Roberts A."/>
            <person name="Saif S."/>
            <person name="Shea T."/>
            <person name="Sisk P."/>
            <person name="Sykes S."/>
            <person name="Wortman J."/>
            <person name="Nusbaum C."/>
            <person name="Birren B."/>
        </authorList>
    </citation>
    <scope>NUCLEOTIDE SEQUENCE [LARGE SCALE GENOMIC DNA]</scope>
    <source>
        <strain evidence="11 12">3_1_6</strain>
    </source>
</reference>
<keyword evidence="1 9" id="KW-0963">Cytoplasm</keyword>
<dbReference type="EC" id="2.7.7.3" evidence="9"/>
<keyword evidence="3 9" id="KW-0548">Nucleotidyltransferase</keyword>
<feature type="binding site" evidence="9">
    <location>
        <position position="61"/>
    </location>
    <ligand>
        <name>substrate</name>
    </ligand>
</feature>
<evidence type="ECO:0000256" key="8">
    <source>
        <dbReference type="ARBA" id="ARBA00029346"/>
    </source>
</evidence>
<dbReference type="Proteomes" id="UP000006034">
    <property type="component" value="Unassembled WGS sequence"/>
</dbReference>
<dbReference type="HAMAP" id="MF_00151">
    <property type="entry name" value="PPAT_bact"/>
    <property type="match status" value="1"/>
</dbReference>
<name>E5Y609_BILW3</name>
<dbReference type="SUPFAM" id="SSF52374">
    <property type="entry name" value="Nucleotidylyl transferase"/>
    <property type="match status" value="1"/>
</dbReference>
<feature type="binding site" evidence="9">
    <location>
        <begin position="62"/>
        <end position="64"/>
    </location>
    <ligand>
        <name>ATP</name>
        <dbReference type="ChEBI" id="CHEBI:30616"/>
    </ligand>
</feature>
<keyword evidence="5 9" id="KW-0067">ATP-binding</keyword>
<dbReference type="AlphaFoldDB" id="E5Y609"/>
<keyword evidence="4 9" id="KW-0547">Nucleotide-binding</keyword>
<keyword evidence="2 9" id="KW-0808">Transferase</keyword>
<comment type="catalytic activity">
    <reaction evidence="8 9">
        <text>(R)-4'-phosphopantetheine + ATP + H(+) = 3'-dephospho-CoA + diphosphate</text>
        <dbReference type="Rhea" id="RHEA:19801"/>
        <dbReference type="ChEBI" id="CHEBI:15378"/>
        <dbReference type="ChEBI" id="CHEBI:30616"/>
        <dbReference type="ChEBI" id="CHEBI:33019"/>
        <dbReference type="ChEBI" id="CHEBI:57328"/>
        <dbReference type="ChEBI" id="CHEBI:61723"/>
        <dbReference type="EC" id="2.7.7.3"/>
    </reaction>
</comment>
<dbReference type="NCBIfam" id="TIGR01510">
    <property type="entry name" value="coaD_prev_kdtB"/>
    <property type="match status" value="1"/>
</dbReference>
<dbReference type="InterPro" id="IPR001980">
    <property type="entry name" value="PPAT"/>
</dbReference>
<dbReference type="Pfam" id="PF01467">
    <property type="entry name" value="CTP_transf_like"/>
    <property type="match status" value="1"/>
</dbReference>
<dbReference type="UniPathway" id="UPA00241">
    <property type="reaction ID" value="UER00355"/>
</dbReference>
<keyword evidence="12" id="KW-1185">Reference proteome</keyword>
<dbReference type="GO" id="GO:0015937">
    <property type="term" value="P:coenzyme A biosynthetic process"/>
    <property type="evidence" value="ECO:0007669"/>
    <property type="project" value="UniProtKB-UniRule"/>
</dbReference>
<protein>
    <recommendedName>
        <fullName evidence="9">Phosphopantetheine adenylyltransferase</fullName>
        <ecNumber evidence="9">2.7.7.3</ecNumber>
    </recommendedName>
    <alternativeName>
        <fullName evidence="9">Dephospho-CoA pyrophosphorylase</fullName>
    </alternativeName>
    <alternativeName>
        <fullName evidence="9">Pantetheine-phosphate adenylyltransferase</fullName>
        <shortName evidence="9">PPAT</shortName>
    </alternativeName>
</protein>
<evidence type="ECO:0000256" key="7">
    <source>
        <dbReference type="ARBA" id="ARBA00022993"/>
    </source>
</evidence>
<dbReference type="eggNOG" id="COG0669">
    <property type="taxonomic scope" value="Bacteria"/>
</dbReference>
<dbReference type="InterPro" id="IPR014729">
    <property type="entry name" value="Rossmann-like_a/b/a_fold"/>
</dbReference>
<comment type="pathway">
    <text evidence="9">Cofactor biosynthesis; coenzyme A biosynthesis; CoA from (R)-pantothenate: step 4/5.</text>
</comment>
<organism evidence="11 12">
    <name type="scientific">Bilophila wadsworthia (strain 3_1_6)</name>
    <dbReference type="NCBI Taxonomy" id="563192"/>
    <lineage>
        <taxon>Bacteria</taxon>
        <taxon>Pseudomonadati</taxon>
        <taxon>Thermodesulfobacteriota</taxon>
        <taxon>Desulfovibrionia</taxon>
        <taxon>Desulfovibrionales</taxon>
        <taxon>Desulfovibrionaceae</taxon>
        <taxon>Bilophila</taxon>
    </lineage>
</organism>
<comment type="subunit">
    <text evidence="9">Homohexamer.</text>
</comment>
<evidence type="ECO:0000256" key="3">
    <source>
        <dbReference type="ARBA" id="ARBA00022695"/>
    </source>
</evidence>
<dbReference type="GO" id="GO:0005737">
    <property type="term" value="C:cytoplasm"/>
    <property type="evidence" value="ECO:0007669"/>
    <property type="project" value="UniProtKB-SubCell"/>
</dbReference>
<dbReference type="GO" id="GO:0004595">
    <property type="term" value="F:pantetheine-phosphate adenylyltransferase activity"/>
    <property type="evidence" value="ECO:0007669"/>
    <property type="project" value="UniProtKB-UniRule"/>
</dbReference>
<sequence>MFDNIIVAVAADTGKSPLFSLEERVAMAEKVFAKEPNISVEPFQGLLVEYVARRNVHTVLRGLRAVSDFEYEFQIALMNRKLRPDIETLFLISDYRWLYISSTIVKTVASLGGDVRGLVPDHVLSCLRERFGFTHGEIEPVSLPPVPELSELARLQELEASLDRDTDK</sequence>
<evidence type="ECO:0000256" key="6">
    <source>
        <dbReference type="ARBA" id="ARBA00022842"/>
    </source>
</evidence>
<feature type="domain" description="Cytidyltransferase-like" evidence="10">
    <location>
        <begin position="1"/>
        <end position="107"/>
    </location>
</feature>
<dbReference type="PANTHER" id="PTHR21342:SF1">
    <property type="entry name" value="PHOSPHOPANTETHEINE ADENYLYLTRANSFERASE"/>
    <property type="match status" value="1"/>
</dbReference>
<dbReference type="PANTHER" id="PTHR21342">
    <property type="entry name" value="PHOSPHOPANTETHEINE ADENYLYLTRANSFERASE"/>
    <property type="match status" value="1"/>
</dbReference>
<comment type="function">
    <text evidence="9">Reversibly transfers an adenylyl group from ATP to 4'-phosphopantetheine, yielding dephospho-CoA (dPCoA) and pyrophosphate.</text>
</comment>
<keyword evidence="6 9" id="KW-0460">Magnesium</keyword>
<reference evidence="11 12" key="1">
    <citation type="submission" date="2010-10" db="EMBL/GenBank/DDBJ databases">
        <authorList>
            <consortium name="The Broad Institute Genome Sequencing Platform"/>
            <person name="Ward D."/>
            <person name="Earl A."/>
            <person name="Feldgarden M."/>
            <person name="Young S.K."/>
            <person name="Gargeya S."/>
            <person name="Zeng Q."/>
            <person name="Alvarado L."/>
            <person name="Berlin A."/>
            <person name="Bochicchio J."/>
            <person name="Chapman S.B."/>
            <person name="Chen Z."/>
            <person name="Freedman E."/>
            <person name="Gellesch M."/>
            <person name="Goldberg J."/>
            <person name="Griggs A."/>
            <person name="Gujja S."/>
            <person name="Heilman E."/>
            <person name="Heiman D."/>
            <person name="Howarth C."/>
            <person name="Mehta T."/>
            <person name="Neiman D."/>
            <person name="Pearson M."/>
            <person name="Roberts A."/>
            <person name="Saif S."/>
            <person name="Shea T."/>
            <person name="Shenoy N."/>
            <person name="Sisk P."/>
            <person name="Stolte C."/>
            <person name="Sykes S."/>
            <person name="White J."/>
            <person name="Yandava C."/>
            <person name="Allen-Vercoe E."/>
            <person name="Sibley C."/>
            <person name="Ambrose C.E."/>
            <person name="Strauss J."/>
            <person name="Daigneault M."/>
            <person name="Haas B."/>
            <person name="Nusbaum C."/>
            <person name="Birren B."/>
        </authorList>
    </citation>
    <scope>NUCLEOTIDE SEQUENCE [LARGE SCALE GENOMIC DNA]</scope>
    <source>
        <strain evidence="11 12">3_1_6</strain>
    </source>
</reference>
<evidence type="ECO:0000256" key="4">
    <source>
        <dbReference type="ARBA" id="ARBA00022741"/>
    </source>
</evidence>
<evidence type="ECO:0000313" key="12">
    <source>
        <dbReference type="Proteomes" id="UP000006034"/>
    </source>
</evidence>
<feature type="binding site" evidence="9">
    <location>
        <position position="15"/>
    </location>
    <ligand>
        <name>substrate</name>
    </ligand>
</feature>
<feature type="binding site" evidence="9">
    <location>
        <begin position="97"/>
        <end position="103"/>
    </location>
    <ligand>
        <name>ATP</name>
        <dbReference type="ChEBI" id="CHEBI:30616"/>
    </ligand>
</feature>
<dbReference type="HOGENOM" id="CLU_100149_0_1_7"/>
<evidence type="ECO:0000259" key="10">
    <source>
        <dbReference type="Pfam" id="PF01467"/>
    </source>
</evidence>
<dbReference type="STRING" id="563192.HMPREF0179_01622"/>
<evidence type="ECO:0000256" key="1">
    <source>
        <dbReference type="ARBA" id="ARBA00022490"/>
    </source>
</evidence>
<accession>E5Y609</accession>
<dbReference type="Gene3D" id="3.40.50.620">
    <property type="entry name" value="HUPs"/>
    <property type="match status" value="1"/>
</dbReference>
<dbReference type="InterPro" id="IPR004821">
    <property type="entry name" value="Cyt_trans-like"/>
</dbReference>